<feature type="compositionally biased region" description="Basic and acidic residues" evidence="1">
    <location>
        <begin position="219"/>
        <end position="236"/>
    </location>
</feature>
<feature type="region of interest" description="Disordered" evidence="1">
    <location>
        <begin position="219"/>
        <end position="257"/>
    </location>
</feature>
<organism evidence="2">
    <name type="scientific">marine sediment metagenome</name>
    <dbReference type="NCBI Taxonomy" id="412755"/>
    <lineage>
        <taxon>unclassified sequences</taxon>
        <taxon>metagenomes</taxon>
        <taxon>ecological metagenomes</taxon>
    </lineage>
</organism>
<reference evidence="2" key="1">
    <citation type="journal article" date="2015" name="Nature">
        <title>Complex archaea that bridge the gap between prokaryotes and eukaryotes.</title>
        <authorList>
            <person name="Spang A."/>
            <person name="Saw J.H."/>
            <person name="Jorgensen S.L."/>
            <person name="Zaremba-Niedzwiedzka K."/>
            <person name="Martijn J."/>
            <person name="Lind A.E."/>
            <person name="van Eijk R."/>
            <person name="Schleper C."/>
            <person name="Guy L."/>
            <person name="Ettema T.J."/>
        </authorList>
    </citation>
    <scope>NUCLEOTIDE SEQUENCE</scope>
</reference>
<evidence type="ECO:0000313" key="2">
    <source>
        <dbReference type="EMBL" id="KKK87389.1"/>
    </source>
</evidence>
<comment type="caution">
    <text evidence="2">The sequence shown here is derived from an EMBL/GenBank/DDBJ whole genome shotgun (WGS) entry which is preliminary data.</text>
</comment>
<dbReference type="EMBL" id="LAZR01050424">
    <property type="protein sequence ID" value="KKK87389.1"/>
    <property type="molecule type" value="Genomic_DNA"/>
</dbReference>
<accession>A0A0F9B9P0</accession>
<name>A0A0F9B9P0_9ZZZZ</name>
<protein>
    <submittedName>
        <fullName evidence="2">Uncharacterized protein</fullName>
    </submittedName>
</protein>
<dbReference type="AlphaFoldDB" id="A0A0F9B9P0"/>
<feature type="non-terminal residue" evidence="2">
    <location>
        <position position="1"/>
    </location>
</feature>
<evidence type="ECO:0000256" key="1">
    <source>
        <dbReference type="SAM" id="MobiDB-lite"/>
    </source>
</evidence>
<feature type="region of interest" description="Disordered" evidence="1">
    <location>
        <begin position="1"/>
        <end position="20"/>
    </location>
</feature>
<gene>
    <name evidence="2" type="ORF">LCGC14_2753710</name>
</gene>
<proteinExistence type="predicted"/>
<sequence>TDEPPTYSDVMDMGASSSAGPEGFTQVLETGDANKAASILFTMIEAALEEGSLTSSDLGVPGSPPQSGVSLLIRQEGRDRVFLPRLEVKANMKLGIGDMFTEQVKQIGGTVNLDNRDFSTSKLEGQYQVRHAYTVKSKSVDAALATLVAAYGDLIPTKAKREILGREDPEGDEDQLNWELVGLKYPIVQMRRDVISLLKLDEEEEAKLVTDSAEVELERLLSGEAEERKPEEKQEPKQVLSLFGGQSGGTQPPVEGV</sequence>